<dbReference type="GO" id="GO:0004058">
    <property type="term" value="F:aromatic-L-amino-acid decarboxylase activity"/>
    <property type="evidence" value="ECO:0007669"/>
    <property type="project" value="UniProtKB-ARBA"/>
</dbReference>
<dbReference type="Proteomes" id="UP000694501">
    <property type="component" value="Unassembled WGS sequence"/>
</dbReference>
<dbReference type="AlphaFoldDB" id="A0A949JJD1"/>
<evidence type="ECO:0000256" key="1">
    <source>
        <dbReference type="ARBA" id="ARBA00001933"/>
    </source>
</evidence>
<keyword evidence="9" id="KW-0032">Aminotransferase</keyword>
<comment type="similarity">
    <text evidence="2 7">Belongs to the group II decarboxylase family.</text>
</comment>
<evidence type="ECO:0000313" key="9">
    <source>
        <dbReference type="EMBL" id="MBU7599760.1"/>
    </source>
</evidence>
<dbReference type="InterPro" id="IPR010977">
    <property type="entry name" value="Aromatic_deC"/>
</dbReference>
<dbReference type="Pfam" id="PF00282">
    <property type="entry name" value="Pyridoxal_deC"/>
    <property type="match status" value="1"/>
</dbReference>
<proteinExistence type="inferred from homology"/>
<dbReference type="InterPro" id="IPR002129">
    <property type="entry name" value="PyrdxlP-dep_de-COase"/>
</dbReference>
<reference evidence="9" key="1">
    <citation type="submission" date="2021-06" db="EMBL/GenBank/DDBJ databases">
        <title>Sequencing of actinobacteria type strains.</title>
        <authorList>
            <person name="Nguyen G.-S."/>
            <person name="Wentzel A."/>
        </authorList>
    </citation>
    <scope>NUCLEOTIDE SEQUENCE</scope>
    <source>
        <strain evidence="9">P38-E01</strain>
    </source>
</reference>
<dbReference type="GO" id="GO:0006520">
    <property type="term" value="P:amino acid metabolic process"/>
    <property type="evidence" value="ECO:0007669"/>
    <property type="project" value="InterPro"/>
</dbReference>
<comment type="cofactor">
    <cofactor evidence="1 6 7">
        <name>pyridoxal 5'-phosphate</name>
        <dbReference type="ChEBI" id="CHEBI:597326"/>
    </cofactor>
</comment>
<dbReference type="EMBL" id="JAELVF020000001">
    <property type="protein sequence ID" value="MBU7599760.1"/>
    <property type="molecule type" value="Genomic_DNA"/>
</dbReference>
<dbReference type="PANTHER" id="PTHR45677:SF8">
    <property type="entry name" value="CYSTEINE SULFINIC ACID DECARBOXYLASE"/>
    <property type="match status" value="1"/>
</dbReference>
<keyword evidence="3" id="KW-0210">Decarboxylase</keyword>
<organism evidence="9 10">
    <name type="scientific">Streptomyces tardus</name>
    <dbReference type="NCBI Taxonomy" id="2780544"/>
    <lineage>
        <taxon>Bacteria</taxon>
        <taxon>Bacillati</taxon>
        <taxon>Actinomycetota</taxon>
        <taxon>Actinomycetes</taxon>
        <taxon>Kitasatosporales</taxon>
        <taxon>Streptomycetaceae</taxon>
        <taxon>Streptomyces</taxon>
    </lineage>
</organism>
<dbReference type="CDD" id="cd06450">
    <property type="entry name" value="DOPA_deC_like"/>
    <property type="match status" value="1"/>
</dbReference>
<feature type="region of interest" description="Disordered" evidence="8">
    <location>
        <begin position="542"/>
        <end position="578"/>
    </location>
</feature>
<evidence type="ECO:0000256" key="7">
    <source>
        <dbReference type="RuleBase" id="RU000382"/>
    </source>
</evidence>
<keyword evidence="10" id="KW-1185">Reference proteome</keyword>
<evidence type="ECO:0000256" key="4">
    <source>
        <dbReference type="ARBA" id="ARBA00022898"/>
    </source>
</evidence>
<dbReference type="GO" id="GO:0008483">
    <property type="term" value="F:transaminase activity"/>
    <property type="evidence" value="ECO:0007669"/>
    <property type="project" value="UniProtKB-KW"/>
</dbReference>
<sequence length="578" mass="62089">MGSPPRIPTNAPAHEATSCCPHGARPLLGGPIVSFLAHPAEDHTSPADPTGRDDDPRDQLLAATTTDHYRRTVTEGVNRVASKIARTTRPLTGVSTTELGPLVREVDLDTPLGDAGAALDELETLYLRDAVYFHHPRYLAHLNCPVVIPALLGEAVLSSVNSSLDTWDQSVGATLIERRLIDWTAELIGLGGAADGVFTSGGTQSNLQAMLLAREEACRRVARKSERPLRAAETLPRLRILTSEAGHFSVAKSAALLGLGYDAVIAVPVDEQRRMSPEALAEELDRCAREGLVPMAVVGTAGTTDFGSIDPLPELAELCARHGAWLHVDAAYGCGLLVSRTRRSLLRGIEHADSVTVDYHKSFFQPVSSSALLVRDGGTLRHATYHADYLNPERADRELTPNQVDKSIQTTRRFDALKLWLTLRTMGAAGVGELFDAVVDRAADAWALLQADDRFEVVTRPTLSTLVFRYRTPSGTPPALQDEVNLHARQALFDSGLAVVAGTKVDGAHHLKFTLLNPHATLRDVGAVLDLLAGHAEDRLAATEREQRTPTARPAPADAATDAAEATADRPLAPLRAG</sequence>
<dbReference type="Gene3D" id="3.40.640.10">
    <property type="entry name" value="Type I PLP-dependent aspartate aminotransferase-like (Major domain)"/>
    <property type="match status" value="1"/>
</dbReference>
<dbReference type="InterPro" id="IPR015421">
    <property type="entry name" value="PyrdxlP-dep_Trfase_major"/>
</dbReference>
<accession>A0A949JJD1</accession>
<protein>
    <submittedName>
        <fullName evidence="9">Aspartate aminotransferase family protein</fullName>
    </submittedName>
</protein>
<dbReference type="PRINTS" id="PR00800">
    <property type="entry name" value="YHDCRBOXLASE"/>
</dbReference>
<evidence type="ECO:0000256" key="3">
    <source>
        <dbReference type="ARBA" id="ARBA00022793"/>
    </source>
</evidence>
<keyword evidence="9" id="KW-0808">Transferase</keyword>
<dbReference type="PANTHER" id="PTHR45677">
    <property type="entry name" value="GLUTAMATE DECARBOXYLASE-RELATED"/>
    <property type="match status" value="1"/>
</dbReference>
<evidence type="ECO:0000256" key="8">
    <source>
        <dbReference type="SAM" id="MobiDB-lite"/>
    </source>
</evidence>
<feature type="compositionally biased region" description="Low complexity" evidence="8">
    <location>
        <begin position="549"/>
        <end position="571"/>
    </location>
</feature>
<dbReference type="GO" id="GO:0005737">
    <property type="term" value="C:cytoplasm"/>
    <property type="evidence" value="ECO:0007669"/>
    <property type="project" value="TreeGrafter"/>
</dbReference>
<evidence type="ECO:0000256" key="5">
    <source>
        <dbReference type="ARBA" id="ARBA00023239"/>
    </source>
</evidence>
<name>A0A949JJD1_9ACTN</name>
<feature type="region of interest" description="Disordered" evidence="8">
    <location>
        <begin position="39"/>
        <end position="58"/>
    </location>
</feature>
<keyword evidence="5 7" id="KW-0456">Lyase</keyword>
<feature type="modified residue" description="N6-(pyridoxal phosphate)lysine" evidence="6">
    <location>
        <position position="361"/>
    </location>
</feature>
<dbReference type="SUPFAM" id="SSF53383">
    <property type="entry name" value="PLP-dependent transferases"/>
    <property type="match status" value="1"/>
</dbReference>
<dbReference type="GO" id="GO:0019752">
    <property type="term" value="P:carboxylic acid metabolic process"/>
    <property type="evidence" value="ECO:0007669"/>
    <property type="project" value="InterPro"/>
</dbReference>
<dbReference type="InterPro" id="IPR015424">
    <property type="entry name" value="PyrdxlP-dep_Trfase"/>
</dbReference>
<dbReference type="InterPro" id="IPR015422">
    <property type="entry name" value="PyrdxlP-dep_Trfase_small"/>
</dbReference>
<dbReference type="GO" id="GO:0030170">
    <property type="term" value="F:pyridoxal phosphate binding"/>
    <property type="evidence" value="ECO:0007669"/>
    <property type="project" value="InterPro"/>
</dbReference>
<keyword evidence="4 6" id="KW-0663">Pyridoxal phosphate</keyword>
<evidence type="ECO:0000256" key="6">
    <source>
        <dbReference type="PIRSR" id="PIRSR602129-50"/>
    </source>
</evidence>
<evidence type="ECO:0000256" key="2">
    <source>
        <dbReference type="ARBA" id="ARBA00009533"/>
    </source>
</evidence>
<comment type="caution">
    <text evidence="9">The sequence shown here is derived from an EMBL/GenBank/DDBJ whole genome shotgun (WGS) entry which is preliminary data.</text>
</comment>
<dbReference type="Gene3D" id="3.90.1150.10">
    <property type="entry name" value="Aspartate Aminotransferase, domain 1"/>
    <property type="match status" value="1"/>
</dbReference>
<gene>
    <name evidence="9" type="ORF">JGS22_019560</name>
</gene>
<evidence type="ECO:0000313" key="10">
    <source>
        <dbReference type="Proteomes" id="UP000694501"/>
    </source>
</evidence>